<evidence type="ECO:0000256" key="2">
    <source>
        <dbReference type="SAM" id="Phobius"/>
    </source>
</evidence>
<dbReference type="InterPro" id="IPR036610">
    <property type="entry name" value="PEBP-like_sf"/>
</dbReference>
<keyword evidence="7" id="KW-1185">Reference proteome</keyword>
<comment type="caution">
    <text evidence="6">The sequence shown here is derived from an EMBL/GenBank/DDBJ whole genome shotgun (WGS) entry which is preliminary data.</text>
</comment>
<feature type="chain" id="PRO_5045568368" evidence="3">
    <location>
        <begin position="22"/>
        <end position="624"/>
    </location>
</feature>
<protein>
    <submittedName>
        <fullName evidence="6">YHYH protein</fullName>
    </submittedName>
</protein>
<accession>A0ABU5EYK3</accession>
<evidence type="ECO:0000259" key="4">
    <source>
        <dbReference type="Pfam" id="PF03983"/>
    </source>
</evidence>
<dbReference type="InterPro" id="IPR007131">
    <property type="entry name" value="SHD1"/>
</dbReference>
<feature type="transmembrane region" description="Helical" evidence="2">
    <location>
        <begin position="140"/>
        <end position="158"/>
    </location>
</feature>
<dbReference type="InterPro" id="IPR025924">
    <property type="entry name" value="YHYH_dom"/>
</dbReference>
<evidence type="ECO:0000313" key="7">
    <source>
        <dbReference type="Proteomes" id="UP001272242"/>
    </source>
</evidence>
<feature type="compositionally biased region" description="Low complexity" evidence="1">
    <location>
        <begin position="90"/>
        <end position="108"/>
    </location>
</feature>
<dbReference type="CDD" id="cd00865">
    <property type="entry name" value="PEBP_bact_arch"/>
    <property type="match status" value="1"/>
</dbReference>
<dbReference type="PANTHER" id="PTHR30289">
    <property type="entry name" value="UNCHARACTERIZED PROTEIN YBCL-RELATED"/>
    <property type="match status" value="1"/>
</dbReference>
<evidence type="ECO:0000259" key="5">
    <source>
        <dbReference type="Pfam" id="PF14240"/>
    </source>
</evidence>
<dbReference type="Pfam" id="PF14240">
    <property type="entry name" value="YHYH"/>
    <property type="match status" value="1"/>
</dbReference>
<reference evidence="7" key="1">
    <citation type="journal article" date="2023" name="Mar. Drugs">
        <title>Gemmata algarum, a Novel Planctomycete Isolated from an Algal Mat, Displays Antimicrobial Activity.</title>
        <authorList>
            <person name="Kumar G."/>
            <person name="Kallscheuer N."/>
            <person name="Kashif M."/>
            <person name="Ahamad S."/>
            <person name="Jagadeeshwari U."/>
            <person name="Pannikurungottu S."/>
            <person name="Haufschild T."/>
            <person name="Kabuu M."/>
            <person name="Sasikala C."/>
            <person name="Jogler C."/>
            <person name="Ramana C."/>
        </authorList>
    </citation>
    <scope>NUCLEOTIDE SEQUENCE [LARGE SCALE GENOMIC DNA]</scope>
    <source>
        <strain evidence="7">JC673</strain>
    </source>
</reference>
<evidence type="ECO:0000256" key="1">
    <source>
        <dbReference type="SAM" id="MobiDB-lite"/>
    </source>
</evidence>
<feature type="compositionally biased region" description="Basic and acidic residues" evidence="1">
    <location>
        <begin position="453"/>
        <end position="466"/>
    </location>
</feature>
<feature type="transmembrane region" description="Helical" evidence="2">
    <location>
        <begin position="114"/>
        <end position="131"/>
    </location>
</feature>
<organism evidence="6 7">
    <name type="scientific">Gemmata algarum</name>
    <dbReference type="NCBI Taxonomy" id="2975278"/>
    <lineage>
        <taxon>Bacteria</taxon>
        <taxon>Pseudomonadati</taxon>
        <taxon>Planctomycetota</taxon>
        <taxon>Planctomycetia</taxon>
        <taxon>Gemmatales</taxon>
        <taxon>Gemmataceae</taxon>
        <taxon>Gemmata</taxon>
    </lineage>
</organism>
<feature type="domain" description="SLA1 homology" evidence="4">
    <location>
        <begin position="28"/>
        <end position="81"/>
    </location>
</feature>
<name>A0ABU5EYK3_9BACT</name>
<keyword evidence="2" id="KW-1133">Transmembrane helix</keyword>
<dbReference type="EMBL" id="JAXBLV010000056">
    <property type="protein sequence ID" value="MDY3558761.1"/>
    <property type="molecule type" value="Genomic_DNA"/>
</dbReference>
<keyword evidence="2" id="KW-0472">Membrane</keyword>
<dbReference type="SUPFAM" id="SSF49777">
    <property type="entry name" value="PEBP-like"/>
    <property type="match status" value="1"/>
</dbReference>
<dbReference type="Proteomes" id="UP001272242">
    <property type="component" value="Unassembled WGS sequence"/>
</dbReference>
<keyword evidence="2" id="KW-0812">Transmembrane</keyword>
<feature type="region of interest" description="Disordered" evidence="1">
    <location>
        <begin position="89"/>
        <end position="108"/>
    </location>
</feature>
<evidence type="ECO:0000313" key="6">
    <source>
        <dbReference type="EMBL" id="MDY3558761.1"/>
    </source>
</evidence>
<proteinExistence type="predicted"/>
<dbReference type="InterPro" id="IPR005247">
    <property type="entry name" value="YbhB_YbcL/LppC-like"/>
</dbReference>
<feature type="domain" description="YHYH" evidence="5">
    <location>
        <begin position="222"/>
        <end position="318"/>
    </location>
</feature>
<dbReference type="Gene3D" id="3.90.280.10">
    <property type="entry name" value="PEBP-like"/>
    <property type="match status" value="1"/>
</dbReference>
<sequence length="624" mass="67365">MTRPACWCFALLLSLGGATHAHDGDHPPDLRVWKDADGLFEIEGAFVLARDGRVQILKHGGATVWVPLDKLSAADRAWVRDRGEAIRRLNGGTAEAPPEAAAPGSAASNESPNPAWAVFAVFGLAFVAAVVRRTAKGGRGVAVAALLVTGTVSALAVAQDGKPKPAIQAHFEPFKDKLQYRSDDTWFYVGSNGMPDHPMMVGITAWQQQVPIPQAYTGRNAWQIPLVPKLSDRPVSAKKALFRGAIALAVNGVPIFNPIKNDGRTDTFLAGELDEYGGHCGRADDYHYHTAPVHLEKVVGKGNPIGYALDGFPLYGLTDADGKVPNDLDEFNGRTEKGGYRYYSTKKYPYVNGGLRGVVTVRDDQVDPQPRAYSPRPALTPLRGAKITAFERDDAKKTATVRYEQGGKAGSVKYTATAEGYQFEFTEPGGTTTTETYKARDDGKRPPPKKKGGKDDRPPPKNEDAPVPKPASGFTLTSPAFEHKGRMPPEFTGDGDGVSPPLKWSGAPGGTKCYALQLWHKPRADGDEVKSYWVVANIPATVTGLEKNSTGVGTAGYNDKRRTGYDPMNSKGPGPKEYHITLYALSAEPKFGTDRVTRADLLGAIKDITLAETTLSYTYERKAK</sequence>
<dbReference type="Gene3D" id="2.30.30.700">
    <property type="entry name" value="SLA1 homology domain 1"/>
    <property type="match status" value="1"/>
</dbReference>
<dbReference type="Pfam" id="PF01161">
    <property type="entry name" value="PBP"/>
    <property type="match status" value="1"/>
</dbReference>
<feature type="compositionally biased region" description="Low complexity" evidence="1">
    <location>
        <begin position="425"/>
        <end position="436"/>
    </location>
</feature>
<dbReference type="InterPro" id="IPR008914">
    <property type="entry name" value="PEBP"/>
</dbReference>
<dbReference type="RefSeq" id="WP_320685641.1">
    <property type="nucleotide sequence ID" value="NZ_JAXBLV010000056.1"/>
</dbReference>
<evidence type="ECO:0000256" key="3">
    <source>
        <dbReference type="SAM" id="SignalP"/>
    </source>
</evidence>
<feature type="region of interest" description="Disordered" evidence="1">
    <location>
        <begin position="425"/>
        <end position="504"/>
    </location>
</feature>
<dbReference type="PANTHER" id="PTHR30289:SF8">
    <property type="entry name" value="YHYH DOMAIN-CONTAINING PROTEIN"/>
    <property type="match status" value="1"/>
</dbReference>
<feature type="signal peptide" evidence="3">
    <location>
        <begin position="1"/>
        <end position="21"/>
    </location>
</feature>
<dbReference type="Pfam" id="PF03983">
    <property type="entry name" value="SHD1"/>
    <property type="match status" value="1"/>
</dbReference>
<keyword evidence="3" id="KW-0732">Signal</keyword>
<gene>
    <name evidence="6" type="ORF">R5W23_005918</name>
</gene>